<dbReference type="OMA" id="DCTMFIR"/>
<comment type="function">
    <text evidence="9">Phosphorylates Ins(1,3,4,5,6)P5 at position 2 to form Ins(1,2,3,4,5,6)P6 (InsP6 or phytate).</text>
</comment>
<dbReference type="AlphaFoldDB" id="E4UYY4"/>
<keyword evidence="6 9" id="KW-0547">Nucleotide-binding</keyword>
<evidence type="ECO:0000256" key="7">
    <source>
        <dbReference type="ARBA" id="ARBA00022777"/>
    </source>
</evidence>
<dbReference type="PANTHER" id="PTHR14456:SF2">
    <property type="entry name" value="INOSITOL-PENTAKISPHOSPHATE 2-KINASE"/>
    <property type="match status" value="1"/>
</dbReference>
<sequence>MLELAAGVKLTYLAEGAANIVYSISAAPHPQATPARDTDVSGPSQAQLAYPGKLLRLRKEIASGTPYEEITRSFNSQIRSIFRDDELVSQELIKLPDGLTTACNERLRDDEAHNRRPRKRRGDYLCTDEPFGLLIKDMTGSPGSGATLWELKPKWLIQSPSAPPDARRCRTCALREKRQFVASRGAATDKKPEQIHPKKSFCPFDLVSNKLEDVLSAVSAINNNPDDVRRVAAFIHRNPTLLKLRDRQSQMNAVGLAGIHASAEERAVSMTLRDCTMFVKVPRKHNEPFELRLGDLDFKSEDGGKLQYWQDTETELIEEGWYLGAHRSQGKNTECALGR</sequence>
<organism evidence="11">
    <name type="scientific">Arthroderma gypseum (strain ATCC MYA-4604 / CBS 118893)</name>
    <name type="common">Microsporum gypseum</name>
    <dbReference type="NCBI Taxonomy" id="535722"/>
    <lineage>
        <taxon>Eukaryota</taxon>
        <taxon>Fungi</taxon>
        <taxon>Dikarya</taxon>
        <taxon>Ascomycota</taxon>
        <taxon>Pezizomycotina</taxon>
        <taxon>Eurotiomycetes</taxon>
        <taxon>Eurotiomycetidae</taxon>
        <taxon>Onygenales</taxon>
        <taxon>Arthrodermataceae</taxon>
        <taxon>Nannizzia</taxon>
    </lineage>
</organism>
<dbReference type="InParanoid" id="E4UYY4"/>
<dbReference type="InterPro" id="IPR009286">
    <property type="entry name" value="Ins_P5_2-kin"/>
</dbReference>
<name>E4UYY4_ARTGP</name>
<comment type="domain">
    <text evidence="9">The EXKPK motif is conserved in inositol-pentakisphosphate 2-kinases of both family 1 and 2.</text>
</comment>
<comment type="catalytic activity">
    <reaction evidence="9">
        <text>1D-myo-inositol 1,3,4,5,6-pentakisphosphate + ATP = 1D-myo-inositol hexakisphosphate + ADP + H(+)</text>
        <dbReference type="Rhea" id="RHEA:20313"/>
        <dbReference type="ChEBI" id="CHEBI:15378"/>
        <dbReference type="ChEBI" id="CHEBI:30616"/>
        <dbReference type="ChEBI" id="CHEBI:57733"/>
        <dbReference type="ChEBI" id="CHEBI:58130"/>
        <dbReference type="ChEBI" id="CHEBI:456216"/>
        <dbReference type="EC" id="2.7.1.158"/>
    </reaction>
</comment>
<accession>E4UYY4</accession>
<comment type="similarity">
    <text evidence="2">Belongs to the IPK1 type 1 family.</text>
</comment>
<dbReference type="Proteomes" id="UP000002669">
    <property type="component" value="Unassembled WGS sequence"/>
</dbReference>
<comment type="function">
    <text evidence="1">Has kinase activity and phosphorylates inositol-1,3,4,5,6-pentakisphosphate (Ins(1,3,4,5,6)P5) to produce 1,2,3,4,5,6-hexakisphosphate (InsP6), also known as phytate.</text>
</comment>
<dbReference type="GO" id="GO:0005634">
    <property type="term" value="C:nucleus"/>
    <property type="evidence" value="ECO:0007669"/>
    <property type="project" value="TreeGrafter"/>
</dbReference>
<dbReference type="OrthoDB" id="272370at2759"/>
<dbReference type="GO" id="GO:0005524">
    <property type="term" value="F:ATP binding"/>
    <property type="evidence" value="ECO:0007669"/>
    <property type="project" value="UniProtKB-KW"/>
</dbReference>
<evidence type="ECO:0000313" key="11">
    <source>
        <dbReference type="Proteomes" id="UP000002669"/>
    </source>
</evidence>
<evidence type="ECO:0000256" key="1">
    <source>
        <dbReference type="ARBA" id="ARBA00003979"/>
    </source>
</evidence>
<dbReference type="GO" id="GO:0035299">
    <property type="term" value="F:inositol-1,3,4,5,6-pentakisphosphate 2-kinase activity"/>
    <property type="evidence" value="ECO:0007669"/>
    <property type="project" value="UniProtKB-EC"/>
</dbReference>
<keyword evidence="5 9" id="KW-0808">Transferase</keyword>
<evidence type="ECO:0000256" key="4">
    <source>
        <dbReference type="ARBA" id="ARBA00014846"/>
    </source>
</evidence>
<evidence type="ECO:0000256" key="9">
    <source>
        <dbReference type="RuleBase" id="RU364126"/>
    </source>
</evidence>
<evidence type="ECO:0000313" key="10">
    <source>
        <dbReference type="EMBL" id="EFR03314.1"/>
    </source>
</evidence>
<evidence type="ECO:0000256" key="8">
    <source>
        <dbReference type="ARBA" id="ARBA00022840"/>
    </source>
</evidence>
<keyword evidence="11" id="KW-1185">Reference proteome</keyword>
<dbReference type="Pfam" id="PF06090">
    <property type="entry name" value="Ins_P5_2-kin"/>
    <property type="match status" value="2"/>
</dbReference>
<dbReference type="GO" id="GO:0032958">
    <property type="term" value="P:inositol phosphate biosynthetic process"/>
    <property type="evidence" value="ECO:0007669"/>
    <property type="project" value="TreeGrafter"/>
</dbReference>
<dbReference type="EMBL" id="DS989826">
    <property type="protein sequence ID" value="EFR03314.1"/>
    <property type="molecule type" value="Genomic_DNA"/>
</dbReference>
<dbReference type="GeneID" id="10027023"/>
<keyword evidence="7 9" id="KW-0418">Kinase</keyword>
<dbReference type="PANTHER" id="PTHR14456">
    <property type="entry name" value="INOSITOL POLYPHOSPHATE KINASE 1"/>
    <property type="match status" value="1"/>
</dbReference>
<reference evidence="11" key="1">
    <citation type="journal article" date="2012" name="MBio">
        <title>Comparative genome analysis of Trichophyton rubrum and related dermatophytes reveals candidate genes involved in infection.</title>
        <authorList>
            <person name="Martinez D.A."/>
            <person name="Oliver B.G."/>
            <person name="Graeser Y."/>
            <person name="Goldberg J.M."/>
            <person name="Li W."/>
            <person name="Martinez-Rossi N.M."/>
            <person name="Monod M."/>
            <person name="Shelest E."/>
            <person name="Barton R.C."/>
            <person name="Birch E."/>
            <person name="Brakhage A.A."/>
            <person name="Chen Z."/>
            <person name="Gurr S.J."/>
            <person name="Heiman D."/>
            <person name="Heitman J."/>
            <person name="Kosti I."/>
            <person name="Rossi A."/>
            <person name="Saif S."/>
            <person name="Samalova M."/>
            <person name="Saunders C.W."/>
            <person name="Shea T."/>
            <person name="Summerbell R.C."/>
            <person name="Xu J."/>
            <person name="Young S."/>
            <person name="Zeng Q."/>
            <person name="Birren B.W."/>
            <person name="Cuomo C.A."/>
            <person name="White T.C."/>
        </authorList>
    </citation>
    <scope>NUCLEOTIDE SEQUENCE [LARGE SCALE GENOMIC DNA]</scope>
    <source>
        <strain evidence="11">ATCC MYA-4604 / CBS 118893</strain>
    </source>
</reference>
<dbReference type="RefSeq" id="XP_003171768.1">
    <property type="nucleotide sequence ID" value="XM_003171720.1"/>
</dbReference>
<gene>
    <name evidence="10" type="ORF">MGYG_06313</name>
</gene>
<evidence type="ECO:0000256" key="3">
    <source>
        <dbReference type="ARBA" id="ARBA00012023"/>
    </source>
</evidence>
<dbReference type="VEuPathDB" id="FungiDB:MGYG_06313"/>
<dbReference type="STRING" id="535722.E4UYY4"/>
<keyword evidence="8 9" id="KW-0067">ATP-binding</keyword>
<dbReference type="eggNOG" id="ENOG502S7VH">
    <property type="taxonomic scope" value="Eukaryota"/>
</dbReference>
<dbReference type="HOGENOM" id="CLU_031304_0_0_1"/>
<proteinExistence type="inferred from homology"/>
<evidence type="ECO:0000256" key="2">
    <source>
        <dbReference type="ARBA" id="ARBA00008305"/>
    </source>
</evidence>
<evidence type="ECO:0000256" key="5">
    <source>
        <dbReference type="ARBA" id="ARBA00022679"/>
    </source>
</evidence>
<dbReference type="EC" id="2.7.1.158" evidence="3 9"/>
<protein>
    <recommendedName>
        <fullName evidence="4 9">Inositol-pentakisphosphate 2-kinase</fullName>
        <ecNumber evidence="3 9">2.7.1.158</ecNumber>
    </recommendedName>
</protein>
<evidence type="ECO:0000256" key="6">
    <source>
        <dbReference type="ARBA" id="ARBA00022741"/>
    </source>
</evidence>